<evidence type="ECO:0000256" key="8">
    <source>
        <dbReference type="ARBA" id="ARBA00031423"/>
    </source>
</evidence>
<organism evidence="10 11">
    <name type="scientific">Acetivibrio saccincola</name>
    <dbReference type="NCBI Taxonomy" id="1677857"/>
    <lineage>
        <taxon>Bacteria</taxon>
        <taxon>Bacillati</taxon>
        <taxon>Bacillota</taxon>
        <taxon>Clostridia</taxon>
        <taxon>Eubacteriales</taxon>
        <taxon>Oscillospiraceae</taxon>
        <taxon>Acetivibrio</taxon>
    </lineage>
</organism>
<evidence type="ECO:0000313" key="11">
    <source>
        <dbReference type="Proteomes" id="UP000233534"/>
    </source>
</evidence>
<protein>
    <recommendedName>
        <fullName evidence="4">4-alpha-glucanotransferase</fullName>
        <ecNumber evidence="3">2.4.1.25</ecNumber>
    </recommendedName>
    <alternativeName>
        <fullName evidence="8">Amylomaltase</fullName>
    </alternativeName>
    <alternativeName>
        <fullName evidence="9">Disproportionating enzyme</fullName>
    </alternativeName>
</protein>
<reference evidence="10 11" key="1">
    <citation type="submission" date="2017-12" db="EMBL/GenBank/DDBJ databases">
        <title>Complete genome sequence of Herbivorax saccincola GGR1, a novel Cellulosome-producing hydrolytic bacterium in a thermophilic biogas plant, established by Illumina and Nanopore MinION sequencing.</title>
        <authorList>
            <person name="Pechtl A."/>
            <person name="Ruckert C."/>
            <person name="Koeck D.E."/>
            <person name="Maus I."/>
            <person name="Winkler A."/>
            <person name="Kalinowski J."/>
            <person name="Puhler A."/>
            <person name="Schwarz W.W."/>
            <person name="Zverlov V.V."/>
            <person name="Schluter A."/>
            <person name="Liebl W."/>
        </authorList>
    </citation>
    <scope>NUCLEOTIDE SEQUENCE [LARGE SCALE GENOMIC DNA]</scope>
    <source>
        <strain evidence="11">SR1</strain>
    </source>
</reference>
<accession>A0A2K9EBU4</accession>
<dbReference type="EC" id="2.4.1.25" evidence="3"/>
<evidence type="ECO:0000256" key="7">
    <source>
        <dbReference type="ARBA" id="ARBA00023277"/>
    </source>
</evidence>
<evidence type="ECO:0000256" key="5">
    <source>
        <dbReference type="ARBA" id="ARBA00022676"/>
    </source>
</evidence>
<keyword evidence="11" id="KW-1185">Reference proteome</keyword>
<dbReference type="AlphaFoldDB" id="A0A2K9EBU4"/>
<dbReference type="PANTHER" id="PTHR32438">
    <property type="entry name" value="4-ALPHA-GLUCANOTRANSFERASE DPE1, CHLOROPLASTIC/AMYLOPLASTIC"/>
    <property type="match status" value="1"/>
</dbReference>
<dbReference type="GO" id="GO:0005975">
    <property type="term" value="P:carbohydrate metabolic process"/>
    <property type="evidence" value="ECO:0007669"/>
    <property type="project" value="InterPro"/>
</dbReference>
<evidence type="ECO:0000256" key="6">
    <source>
        <dbReference type="ARBA" id="ARBA00022679"/>
    </source>
</evidence>
<evidence type="ECO:0000256" key="1">
    <source>
        <dbReference type="ARBA" id="ARBA00000439"/>
    </source>
</evidence>
<dbReference type="InterPro" id="IPR003385">
    <property type="entry name" value="Glyco_hydro_77"/>
</dbReference>
<comment type="catalytic activity">
    <reaction evidence="1">
        <text>Transfers a segment of a (1-&gt;4)-alpha-D-glucan to a new position in an acceptor, which may be glucose or a (1-&gt;4)-alpha-D-glucan.</text>
        <dbReference type="EC" id="2.4.1.25"/>
    </reaction>
</comment>
<dbReference type="Gene3D" id="3.20.20.80">
    <property type="entry name" value="Glycosidases"/>
    <property type="match status" value="1"/>
</dbReference>
<evidence type="ECO:0000256" key="9">
    <source>
        <dbReference type="ARBA" id="ARBA00031501"/>
    </source>
</evidence>
<sequence>MKKSYVKKSKVIVPVFAANSSSSFTRLNDVIKILLTVFPEIYYSGNNESEKILEKIDFDPFFKMAAIKTALNLLTRRDFSGNLEDLIYIMHFLKDIGVSGIAELPFTQKHQSTTSPFSSSSFGLELDYLVLELVPEVQESPELLAMIPKRPASYEKDMVCDFAMHREIRKGILAKAYKKFVDKISKDPQSERAKEYEEYVNTYKENLEINAIFSIVQSKVLNTYMDAMPDFRTWPERYQNPESEEVKILASLHSEEIEIYKYSQFCMHEQQLFIKELYNELGLKREVNIAFGIDPSASGDVWALQGKAFNIEYELGTDNGQNWCIPPYITESEAYYELMEQRIKYLAQYIDVIFLDHMCGYATQYIIKKGVPNDPGRYEIDPSNRAQKIKNVKRIIKIALKHGLEVGGETLGDAPRQSAVEEAIRKMKKEGHPIAEMYVAPHKSLGGQYSNPQKLPEDIELFLTTHDLPTIIQILCGKRGDIDLWDFRYPEHKIANFLSQQFGILTTPNQTPLNPEDITSQMGIAMLEAFVTSSAQTVTIPLQDIFALLYPEEVGIKEYFNINIAGTSCSIENQNKNFCRILPPIQKLEPFKKQLTKIFNRESQPFDYPERLIEHGTFFTWIANITPGRKIIYQNPVTKKWDELKHGKEGTPVLEIVVSNLTDEKQIGAVELPKKFRKAIKKNRKYKLLDIAYPSAKGKAYYRTSEEMLGQIYIELSKKTDHHFIVYEL</sequence>
<dbReference type="PANTHER" id="PTHR32438:SF5">
    <property type="entry name" value="4-ALPHA-GLUCANOTRANSFERASE DPE1, CHLOROPLASTIC_AMYLOPLASTIC"/>
    <property type="match status" value="1"/>
</dbReference>
<proteinExistence type="inferred from homology"/>
<dbReference type="SUPFAM" id="SSF51445">
    <property type="entry name" value="(Trans)glycosidases"/>
    <property type="match status" value="1"/>
</dbReference>
<name>A0A2K9EBU4_9FIRM</name>
<dbReference type="EMBL" id="CP025197">
    <property type="protein sequence ID" value="AUG57634.1"/>
    <property type="molecule type" value="Genomic_DNA"/>
</dbReference>
<dbReference type="Proteomes" id="UP000233534">
    <property type="component" value="Chromosome"/>
</dbReference>
<dbReference type="GO" id="GO:0004134">
    <property type="term" value="F:4-alpha-glucanotransferase activity"/>
    <property type="evidence" value="ECO:0007669"/>
    <property type="project" value="UniProtKB-EC"/>
</dbReference>
<keyword evidence="6 10" id="KW-0808">Transferase</keyword>
<dbReference type="KEGG" id="hsc:HVS_08630"/>
<evidence type="ECO:0000313" key="10">
    <source>
        <dbReference type="EMBL" id="AUG57634.1"/>
    </source>
</evidence>
<keyword evidence="5" id="KW-0328">Glycosyltransferase</keyword>
<evidence type="ECO:0000256" key="3">
    <source>
        <dbReference type="ARBA" id="ARBA00012560"/>
    </source>
</evidence>
<comment type="similarity">
    <text evidence="2">Belongs to the disproportionating enzyme family.</text>
</comment>
<dbReference type="InterPro" id="IPR017853">
    <property type="entry name" value="GH"/>
</dbReference>
<dbReference type="Pfam" id="PF02446">
    <property type="entry name" value="Glyco_hydro_77"/>
    <property type="match status" value="1"/>
</dbReference>
<keyword evidence="7" id="KW-0119">Carbohydrate metabolism</keyword>
<evidence type="ECO:0000256" key="4">
    <source>
        <dbReference type="ARBA" id="ARBA00020295"/>
    </source>
</evidence>
<evidence type="ECO:0000256" key="2">
    <source>
        <dbReference type="ARBA" id="ARBA00005684"/>
    </source>
</evidence>
<dbReference type="RefSeq" id="WP_101301203.1">
    <property type="nucleotide sequence ID" value="NZ_CP025197.1"/>
</dbReference>
<gene>
    <name evidence="10" type="ORF">HVS_08630</name>
</gene>